<accession>A0A1T4Z159</accession>
<organism evidence="3 4">
    <name type="scientific">Aeromicrobium choanae</name>
    <dbReference type="NCBI Taxonomy" id="1736691"/>
    <lineage>
        <taxon>Bacteria</taxon>
        <taxon>Bacillati</taxon>
        <taxon>Actinomycetota</taxon>
        <taxon>Actinomycetes</taxon>
        <taxon>Propionibacteriales</taxon>
        <taxon>Nocardioidaceae</taxon>
        <taxon>Aeromicrobium</taxon>
    </lineage>
</organism>
<dbReference type="InterPro" id="IPR008763">
    <property type="entry name" value="Peptidase_S55"/>
</dbReference>
<name>A0A1T4Z159_9ACTN</name>
<dbReference type="AlphaFoldDB" id="A0A1T4Z159"/>
<evidence type="ECO:0000259" key="2">
    <source>
        <dbReference type="PROSITE" id="PS51494"/>
    </source>
</evidence>
<evidence type="ECO:0000256" key="1">
    <source>
        <dbReference type="SAM" id="SignalP"/>
    </source>
</evidence>
<feature type="chain" id="PRO_5013114987" description="Peptidase S55 domain-containing protein" evidence="1">
    <location>
        <begin position="40"/>
        <end position="627"/>
    </location>
</feature>
<dbReference type="SUPFAM" id="SSF50494">
    <property type="entry name" value="Trypsin-like serine proteases"/>
    <property type="match status" value="1"/>
</dbReference>
<proteinExistence type="predicted"/>
<dbReference type="STRING" id="1736691.SAMN06295964_1814"/>
<sequence length="627" mass="65017">MSFNRGYPMHRPTLRWLSAAAISGVAATALVAPASPAVAAPAAFCSDGSQPMITQAEVVDTFDENTPVTGLTVVKGTQPVQFTGRYTGHLENALGQGVDMLLFELSGAGIDTGSPRAGIWSGMSGSPVYAEDGRLIGAVAYGLNADNIPIAGVTPADYMKRAGVDRLGPAEVSITRRALSGVSAATEADLAGGTLPLLKTRKVVAGGAKANRLANRTLARVPGASAAARSARAGGFAAVATPTVIDDPLVPGGNIAVGYSTGDLFSGGVGTVTAICGSTVWAFGHPMDFAGETSLSIHNASAALIVPDATGQVGSYKQVSRIGQQIGTITHDGYAAIRGELGLIKGFGVTTHVYNAATQRIRTYSGSVVNPDMAPFAAGYAPAYAAIDTLDNFGIGTVRHVWRIGYRTRDGRTGILTNEQVYADRGELADQLAGDIGGDIASLTGTDLADATITSVTSHLTLRSAKAVDYRFSGAQKWSGKAWVKLGGSSVKAGRGVLVRPVYREYVNGKPQGTRTGPSKKFTIGRNAVGRGKVTFAPKGEESKSECVEDEDGEIFCPEFGGDDEGPRTFAALLEQLDALIPSDRALVTAGWNWKVGKAKGASQRRAGFVAPGKLSGSYTATFRVRR</sequence>
<dbReference type="OrthoDB" id="9765242at2"/>
<evidence type="ECO:0000313" key="3">
    <source>
        <dbReference type="EMBL" id="SKB07780.1"/>
    </source>
</evidence>
<keyword evidence="1" id="KW-0732">Signal</keyword>
<evidence type="ECO:0000313" key="4">
    <source>
        <dbReference type="Proteomes" id="UP000191040"/>
    </source>
</evidence>
<dbReference type="Proteomes" id="UP000191040">
    <property type="component" value="Chromosome I"/>
</dbReference>
<protein>
    <recommendedName>
        <fullName evidence="2">Peptidase S55 domain-containing protein</fullName>
    </recommendedName>
</protein>
<dbReference type="EMBL" id="LT796768">
    <property type="protein sequence ID" value="SKB07780.1"/>
    <property type="molecule type" value="Genomic_DNA"/>
</dbReference>
<gene>
    <name evidence="3" type="ORF">SAMN06295964_1814</name>
</gene>
<dbReference type="InterPro" id="IPR009003">
    <property type="entry name" value="Peptidase_S1_PA"/>
</dbReference>
<keyword evidence="4" id="KW-1185">Reference proteome</keyword>
<reference evidence="4" key="1">
    <citation type="submission" date="2017-02" db="EMBL/GenBank/DDBJ databases">
        <authorList>
            <person name="Varghese N."/>
            <person name="Submissions S."/>
        </authorList>
    </citation>
    <scope>NUCLEOTIDE SEQUENCE [LARGE SCALE GENOMIC DNA]</scope>
    <source>
        <strain evidence="4">9H-4</strain>
    </source>
</reference>
<dbReference type="PROSITE" id="PS51494">
    <property type="entry name" value="SPOIVB"/>
    <property type="match status" value="1"/>
</dbReference>
<feature type="signal peptide" evidence="1">
    <location>
        <begin position="1"/>
        <end position="39"/>
    </location>
</feature>
<feature type="domain" description="Peptidase S55" evidence="2">
    <location>
        <begin position="1"/>
        <end position="175"/>
    </location>
</feature>